<dbReference type="InterPro" id="IPR007433">
    <property type="entry name" value="DUF481"/>
</dbReference>
<accession>A0A956NKC8</accession>
<organism evidence="2 3">
    <name type="scientific">Eiseniibacteriota bacterium</name>
    <dbReference type="NCBI Taxonomy" id="2212470"/>
    <lineage>
        <taxon>Bacteria</taxon>
        <taxon>Candidatus Eiseniibacteriota</taxon>
    </lineage>
</organism>
<comment type="caution">
    <text evidence="2">The sequence shown here is derived from an EMBL/GenBank/DDBJ whole genome shotgun (WGS) entry which is preliminary data.</text>
</comment>
<reference evidence="2" key="2">
    <citation type="journal article" date="2021" name="Microbiome">
        <title>Successional dynamics and alternative stable states in a saline activated sludge microbial community over 9 years.</title>
        <authorList>
            <person name="Wang Y."/>
            <person name="Ye J."/>
            <person name="Ju F."/>
            <person name="Liu L."/>
            <person name="Boyd J.A."/>
            <person name="Deng Y."/>
            <person name="Parks D.H."/>
            <person name="Jiang X."/>
            <person name="Yin X."/>
            <person name="Woodcroft B.J."/>
            <person name="Tyson G.W."/>
            <person name="Hugenholtz P."/>
            <person name="Polz M.F."/>
            <person name="Zhang T."/>
        </authorList>
    </citation>
    <scope>NUCLEOTIDE SEQUENCE</scope>
    <source>
        <strain evidence="2">HKST-UBA02</strain>
    </source>
</reference>
<dbReference type="EMBL" id="JAGQHS010000206">
    <property type="protein sequence ID" value="MCA9758745.1"/>
    <property type="molecule type" value="Genomic_DNA"/>
</dbReference>
<feature type="chain" id="PRO_5037729715" evidence="1">
    <location>
        <begin position="34"/>
        <end position="296"/>
    </location>
</feature>
<dbReference type="Pfam" id="PF04338">
    <property type="entry name" value="DUF481"/>
    <property type="match status" value="1"/>
</dbReference>
<protein>
    <submittedName>
        <fullName evidence="2">DUF481 domain-containing protein</fullName>
    </submittedName>
</protein>
<sequence>MSTRCNISRTAIHASAFPLLLCLLVGLATPASAQIVNTIRSFDADDLGWTGSLEARFSQSGGNTDVLTFGGGGTVQWMSDAQRVRLLAKAARSENDGKKIADASMAHLRHNYRFTPRIASLLFTQVQRNPFQRLRSRLLIGAGARFDLVTREEWSLFGGVAHMYEREEIEADASGAAARSEAEELRRGAAARSGAEGSVAATIADGTRTDVDHRASVFISWSGDLKDGVSVDLSGFYQPLWSDFADVRATASGELLVAIVGSLSLGLEGSVTQDSEPPAGVKETDWSYLTKLVVEF</sequence>
<evidence type="ECO:0000256" key="1">
    <source>
        <dbReference type="SAM" id="SignalP"/>
    </source>
</evidence>
<dbReference type="Proteomes" id="UP000739538">
    <property type="component" value="Unassembled WGS sequence"/>
</dbReference>
<keyword evidence="1" id="KW-0732">Signal</keyword>
<reference evidence="2" key="1">
    <citation type="submission" date="2020-04" db="EMBL/GenBank/DDBJ databases">
        <authorList>
            <person name="Zhang T."/>
        </authorList>
    </citation>
    <scope>NUCLEOTIDE SEQUENCE</scope>
    <source>
        <strain evidence="2">HKST-UBA02</strain>
    </source>
</reference>
<gene>
    <name evidence="2" type="ORF">KDA27_23330</name>
</gene>
<feature type="signal peptide" evidence="1">
    <location>
        <begin position="1"/>
        <end position="33"/>
    </location>
</feature>
<dbReference type="AlphaFoldDB" id="A0A956NKC8"/>
<name>A0A956NKC8_UNCEI</name>
<proteinExistence type="predicted"/>
<evidence type="ECO:0000313" key="3">
    <source>
        <dbReference type="Proteomes" id="UP000739538"/>
    </source>
</evidence>
<evidence type="ECO:0000313" key="2">
    <source>
        <dbReference type="EMBL" id="MCA9758745.1"/>
    </source>
</evidence>